<dbReference type="KEGG" id="tnr:Thena_1381"/>
<gene>
    <name evidence="3" type="ORF">Thena_1381</name>
</gene>
<feature type="chain" id="PRO_5004014085" evidence="1">
    <location>
        <begin position="23"/>
        <end position="303"/>
    </location>
</feature>
<dbReference type="EMBL" id="CP002690">
    <property type="protein sequence ID" value="AEE14996.1"/>
    <property type="molecule type" value="Genomic_DNA"/>
</dbReference>
<dbReference type="OrthoDB" id="9775557at2"/>
<dbReference type="InterPro" id="IPR029058">
    <property type="entry name" value="AB_hydrolase_fold"/>
</dbReference>
<dbReference type="GO" id="GO:0016787">
    <property type="term" value="F:hydrolase activity"/>
    <property type="evidence" value="ECO:0007669"/>
    <property type="project" value="UniProtKB-KW"/>
</dbReference>
<organism evidence="3 4">
    <name type="scientific">Thermodesulfobium narugense DSM 14796</name>
    <dbReference type="NCBI Taxonomy" id="747365"/>
    <lineage>
        <taxon>Bacteria</taxon>
        <taxon>Pseudomonadati</taxon>
        <taxon>Thermodesulfobiota</taxon>
        <taxon>Thermodesulfobiia</taxon>
        <taxon>Thermodesulfobiales</taxon>
        <taxon>Thermodesulfobiaceae</taxon>
        <taxon>Thermodesulfobium</taxon>
    </lineage>
</organism>
<evidence type="ECO:0000256" key="1">
    <source>
        <dbReference type="SAM" id="SignalP"/>
    </source>
</evidence>
<protein>
    <submittedName>
        <fullName evidence="3">Alpha/beta hydrolase fold protein</fullName>
    </submittedName>
</protein>
<dbReference type="AlphaFoldDB" id="M1E6U9"/>
<feature type="domain" description="AB hydrolase-1" evidence="2">
    <location>
        <begin position="57"/>
        <end position="288"/>
    </location>
</feature>
<dbReference type="RefSeq" id="WP_013756717.1">
    <property type="nucleotide sequence ID" value="NC_015499.1"/>
</dbReference>
<name>M1E6U9_9BACT</name>
<dbReference type="InterPro" id="IPR000073">
    <property type="entry name" value="AB_hydrolase_1"/>
</dbReference>
<keyword evidence="4" id="KW-1185">Reference proteome</keyword>
<dbReference type="Gene3D" id="3.40.50.1820">
    <property type="entry name" value="alpha/beta hydrolase"/>
    <property type="match status" value="1"/>
</dbReference>
<dbReference type="InterPro" id="IPR000639">
    <property type="entry name" value="Epox_hydrolase-like"/>
</dbReference>
<dbReference type="eggNOG" id="COG0596">
    <property type="taxonomic scope" value="Bacteria"/>
</dbReference>
<dbReference type="STRING" id="747365.Thena_1381"/>
<dbReference type="PANTHER" id="PTHR43433:SF5">
    <property type="entry name" value="AB HYDROLASE-1 DOMAIN-CONTAINING PROTEIN"/>
    <property type="match status" value="1"/>
</dbReference>
<keyword evidence="1" id="KW-0732">Signal</keyword>
<accession>M1E6U9</accession>
<evidence type="ECO:0000313" key="3">
    <source>
        <dbReference type="EMBL" id="AEE14996.1"/>
    </source>
</evidence>
<dbReference type="PRINTS" id="PR00111">
    <property type="entry name" value="ABHYDROLASE"/>
</dbReference>
<dbReference type="SUPFAM" id="SSF53474">
    <property type="entry name" value="alpha/beta-Hydrolases"/>
    <property type="match status" value="1"/>
</dbReference>
<keyword evidence="3" id="KW-0378">Hydrolase</keyword>
<dbReference type="PRINTS" id="PR00412">
    <property type="entry name" value="EPOXHYDRLASE"/>
</dbReference>
<dbReference type="HOGENOM" id="CLU_020336_50_1_9"/>
<sequence>MKRLVVSIFLILFILMSKSAYANQEFYDLLNNTYTRYTNTESSMIAYKVLGEKNKKTIVMLEPFSSSMNSWDDSFVMNLLQNFRLIFIDYPGIGQSKFLSNKDPDIGELAQAVKNVLKNEKIKSANILGYSMGGFVAQQFARMYPDMVDSLILIGTDAGGSSAIKPQDYVIDALFNPLPDLEKQGERIMKVLFPKDEIDNYKIKMALIYERSAPDITPKVFNYEKQIIYRWYLDNTNQKELDGKYFKTLILSSDQDLVVPPENALILHKILPNSKLVIFKGAGHALIYQMPSEISLAIRKFLE</sequence>
<dbReference type="Proteomes" id="UP000011765">
    <property type="component" value="Chromosome"/>
</dbReference>
<feature type="signal peptide" evidence="1">
    <location>
        <begin position="1"/>
        <end position="22"/>
    </location>
</feature>
<dbReference type="InterPro" id="IPR050471">
    <property type="entry name" value="AB_hydrolase"/>
</dbReference>
<dbReference type="PANTHER" id="PTHR43433">
    <property type="entry name" value="HYDROLASE, ALPHA/BETA FOLD FAMILY PROTEIN"/>
    <property type="match status" value="1"/>
</dbReference>
<proteinExistence type="predicted"/>
<evidence type="ECO:0000259" key="2">
    <source>
        <dbReference type="Pfam" id="PF00561"/>
    </source>
</evidence>
<reference evidence="3 4" key="1">
    <citation type="submission" date="2011-04" db="EMBL/GenBank/DDBJ databases">
        <title>The complete genome of Thermodesulfobium narugense DSM 14796.</title>
        <authorList>
            <consortium name="US DOE Joint Genome Institute (JGI-PGF)"/>
            <person name="Lucas S."/>
            <person name="Han J."/>
            <person name="Lapidus A."/>
            <person name="Bruce D."/>
            <person name="Goodwin L."/>
            <person name="Pitluck S."/>
            <person name="Peters L."/>
            <person name="Kyrpides N."/>
            <person name="Mavromatis K."/>
            <person name="Pagani I."/>
            <person name="Ivanova N."/>
            <person name="Ovchinnikova G."/>
            <person name="Zhang X."/>
            <person name="Saunders L."/>
            <person name="Detter J.C."/>
            <person name="Tapia R."/>
            <person name="Han C."/>
            <person name="Land M."/>
            <person name="Hauser L."/>
            <person name="Markowitz V."/>
            <person name="Cheng J.-F."/>
            <person name="Hugenholtz P."/>
            <person name="Woyke T."/>
            <person name="Wu D."/>
            <person name="Spring S."/>
            <person name="Schroeder M."/>
            <person name="Brambilla E."/>
            <person name="Klenk H.-P."/>
            <person name="Eisen J.A."/>
        </authorList>
    </citation>
    <scope>NUCLEOTIDE SEQUENCE [LARGE SCALE GENOMIC DNA]</scope>
    <source>
        <strain evidence="3 4">DSM 14796</strain>
    </source>
</reference>
<dbReference type="Pfam" id="PF00561">
    <property type="entry name" value="Abhydrolase_1"/>
    <property type="match status" value="1"/>
</dbReference>
<evidence type="ECO:0000313" key="4">
    <source>
        <dbReference type="Proteomes" id="UP000011765"/>
    </source>
</evidence>